<dbReference type="InterPro" id="IPR002575">
    <property type="entry name" value="Aminoglycoside_PTrfase"/>
</dbReference>
<keyword evidence="3" id="KW-1185">Reference proteome</keyword>
<dbReference type="SUPFAM" id="SSF56112">
    <property type="entry name" value="Protein kinase-like (PK-like)"/>
    <property type="match status" value="1"/>
</dbReference>
<evidence type="ECO:0000313" key="2">
    <source>
        <dbReference type="EMBL" id="MBP2477196.1"/>
    </source>
</evidence>
<organism evidence="2 3">
    <name type="scientific">Crossiella equi</name>
    <dbReference type="NCBI Taxonomy" id="130796"/>
    <lineage>
        <taxon>Bacteria</taxon>
        <taxon>Bacillati</taxon>
        <taxon>Actinomycetota</taxon>
        <taxon>Actinomycetes</taxon>
        <taxon>Pseudonocardiales</taxon>
        <taxon>Pseudonocardiaceae</taxon>
        <taxon>Crossiella</taxon>
    </lineage>
</organism>
<dbReference type="PANTHER" id="PTHR21310:SF42">
    <property type="entry name" value="BIFUNCTIONAL AAC_APH"/>
    <property type="match status" value="1"/>
</dbReference>
<protein>
    <submittedName>
        <fullName evidence="2">Aminoglycoside phosphotransferase (APT) family kinase protein</fullName>
    </submittedName>
</protein>
<dbReference type="GO" id="GO:0016301">
    <property type="term" value="F:kinase activity"/>
    <property type="evidence" value="ECO:0007669"/>
    <property type="project" value="UniProtKB-KW"/>
</dbReference>
<dbReference type="RefSeq" id="WP_086780923.1">
    <property type="nucleotide sequence ID" value="NZ_JAGIOO010000001.1"/>
</dbReference>
<dbReference type="PANTHER" id="PTHR21310">
    <property type="entry name" value="AMINOGLYCOSIDE PHOSPHOTRANSFERASE-RELATED-RELATED"/>
    <property type="match status" value="1"/>
</dbReference>
<dbReference type="Gene3D" id="3.30.200.20">
    <property type="entry name" value="Phosphorylase Kinase, domain 1"/>
    <property type="match status" value="1"/>
</dbReference>
<keyword evidence="2" id="KW-0418">Kinase</keyword>
<name>A0ABS5AKV1_9PSEU</name>
<gene>
    <name evidence="2" type="ORF">JOF53_006068</name>
</gene>
<reference evidence="2 3" key="1">
    <citation type="submission" date="2021-03" db="EMBL/GenBank/DDBJ databases">
        <title>Sequencing the genomes of 1000 actinobacteria strains.</title>
        <authorList>
            <person name="Klenk H.-P."/>
        </authorList>
    </citation>
    <scope>NUCLEOTIDE SEQUENCE [LARGE SCALE GENOMIC DNA]</scope>
    <source>
        <strain evidence="2 3">DSM 44580</strain>
    </source>
</reference>
<sequence length="259" mass="27671">MTGPGIDQGWDSHTALVEGRWIHRRPRRADVAVRLRRETTFLPWLADRLPLAVPRPELVRTDPLEVRHALVPGEGTEDPVAEHGAALGAFLRALHTTPVAAAVERGLTDGATARADLASAVEGFRSQVLPRLDASYRARGAELLEEVLAAPADTVVHGDLGPEHVLSEGSRLTGVIDFTDAHVGDAAVDLAWALYGTSAPCAAALAQAYGGVSADLRRRALAWHRLGPWFEVVHCLRLGRAEEVGSGLAGVRARLDEVG</sequence>
<keyword evidence="2" id="KW-0808">Transferase</keyword>
<dbReference type="Pfam" id="PF01636">
    <property type="entry name" value="APH"/>
    <property type="match status" value="1"/>
</dbReference>
<dbReference type="EMBL" id="JAGIOO010000001">
    <property type="protein sequence ID" value="MBP2477196.1"/>
    <property type="molecule type" value="Genomic_DNA"/>
</dbReference>
<evidence type="ECO:0000259" key="1">
    <source>
        <dbReference type="Pfam" id="PF01636"/>
    </source>
</evidence>
<dbReference type="InterPro" id="IPR011009">
    <property type="entry name" value="Kinase-like_dom_sf"/>
</dbReference>
<accession>A0ABS5AKV1</accession>
<evidence type="ECO:0000313" key="3">
    <source>
        <dbReference type="Proteomes" id="UP001519363"/>
    </source>
</evidence>
<comment type="caution">
    <text evidence="2">The sequence shown here is derived from an EMBL/GenBank/DDBJ whole genome shotgun (WGS) entry which is preliminary data.</text>
</comment>
<dbReference type="Gene3D" id="3.90.1200.10">
    <property type="match status" value="1"/>
</dbReference>
<dbReference type="InterPro" id="IPR051678">
    <property type="entry name" value="AGP_Transferase"/>
</dbReference>
<feature type="domain" description="Aminoglycoside phosphotransferase" evidence="1">
    <location>
        <begin position="5"/>
        <end position="220"/>
    </location>
</feature>
<proteinExistence type="predicted"/>
<dbReference type="Proteomes" id="UP001519363">
    <property type="component" value="Unassembled WGS sequence"/>
</dbReference>